<sequence>MMALVALAAIASACSISAETPPVVKTVYVEREVPKASKVPCDPPVPLPDRRLNEPETTSYWGKDRTALRACEARRAAGVSGGSNAQ</sequence>
<evidence type="ECO:0000256" key="2">
    <source>
        <dbReference type="SAM" id="SignalP"/>
    </source>
</evidence>
<feature type="region of interest" description="Disordered" evidence="1">
    <location>
        <begin position="40"/>
        <end position="59"/>
    </location>
</feature>
<evidence type="ECO:0000313" key="4">
    <source>
        <dbReference type="EMBL" id="MUP10708.1"/>
    </source>
</evidence>
<evidence type="ECO:0000313" key="5">
    <source>
        <dbReference type="Proteomes" id="UP000179454"/>
    </source>
</evidence>
<comment type="caution">
    <text evidence="4">The sequence shown here is derived from an EMBL/GenBank/DDBJ whole genome shotgun (WGS) entry which is preliminary data.</text>
</comment>
<gene>
    <name evidence="4" type="ORF">BBK91_012580</name>
    <name evidence="3" type="ORF">BBL17_011355</name>
</gene>
<reference evidence="5 6" key="1">
    <citation type="submission" date="2019-11" db="EMBL/GenBank/DDBJ databases">
        <title>Whole-genome sequencing of Allorhizobium vitis.</title>
        <authorList>
            <person name="Gan H.M."/>
            <person name="Savka M.A."/>
        </authorList>
    </citation>
    <scope>NUCLEOTIDE SEQUENCE [LARGE SCALE GENOMIC DNA]</scope>
    <source>
        <strain evidence="4 6">RF2/1</strain>
        <strain evidence="3 5">T1/7</strain>
    </source>
</reference>
<dbReference type="AlphaFoldDB" id="A0ABD6H836"/>
<organism evidence="4 6">
    <name type="scientific">Agrobacterium vitis</name>
    <name type="common">Rhizobium vitis</name>
    <dbReference type="NCBI Taxonomy" id="373"/>
    <lineage>
        <taxon>Bacteria</taxon>
        <taxon>Pseudomonadati</taxon>
        <taxon>Pseudomonadota</taxon>
        <taxon>Alphaproteobacteria</taxon>
        <taxon>Hyphomicrobiales</taxon>
        <taxon>Rhizobiaceae</taxon>
        <taxon>Rhizobium/Agrobacterium group</taxon>
        <taxon>Agrobacterium</taxon>
    </lineage>
</organism>
<feature type="chain" id="PRO_5044726902" description="Lipoprotein" evidence="2">
    <location>
        <begin position="19"/>
        <end position="86"/>
    </location>
</feature>
<accession>A0ABD6H836</accession>
<dbReference type="Proteomes" id="UP000179536">
    <property type="component" value="Unassembled WGS sequence"/>
</dbReference>
<dbReference type="Proteomes" id="UP000179454">
    <property type="component" value="Unassembled WGS sequence"/>
</dbReference>
<keyword evidence="5" id="KW-1185">Reference proteome</keyword>
<proteinExistence type="predicted"/>
<dbReference type="EMBL" id="MBFE02000006">
    <property type="protein sequence ID" value="MUO42378.1"/>
    <property type="molecule type" value="Genomic_DNA"/>
</dbReference>
<protein>
    <recommendedName>
        <fullName evidence="7">Lipoprotein</fullName>
    </recommendedName>
</protein>
<evidence type="ECO:0000256" key="1">
    <source>
        <dbReference type="SAM" id="MobiDB-lite"/>
    </source>
</evidence>
<evidence type="ECO:0000313" key="3">
    <source>
        <dbReference type="EMBL" id="MUO42378.1"/>
    </source>
</evidence>
<evidence type="ECO:0008006" key="7">
    <source>
        <dbReference type="Google" id="ProtNLM"/>
    </source>
</evidence>
<feature type="signal peptide" evidence="2">
    <location>
        <begin position="1"/>
        <end position="18"/>
    </location>
</feature>
<keyword evidence="2" id="KW-0732">Signal</keyword>
<dbReference type="EMBL" id="MBFA02000007">
    <property type="protein sequence ID" value="MUP10708.1"/>
    <property type="molecule type" value="Genomic_DNA"/>
</dbReference>
<evidence type="ECO:0000313" key="6">
    <source>
        <dbReference type="Proteomes" id="UP000179536"/>
    </source>
</evidence>
<name>A0ABD6H836_AGRVI</name>